<protein>
    <recommendedName>
        <fullName evidence="3">ATP-grasp domain-containing protein</fullName>
    </recommendedName>
</protein>
<dbReference type="SUPFAM" id="SSF56059">
    <property type="entry name" value="Glutathione synthetase ATP-binding domain-like"/>
    <property type="match status" value="1"/>
</dbReference>
<name>A0ABT7X116_9BACE</name>
<reference evidence="1" key="2">
    <citation type="submission" date="2024-05" db="EMBL/GenBank/DDBJ databases">
        <title>Identification and characterization of horizontal gene transfer across gut microbiota members of farm animals based on homology search.</title>
        <authorList>
            <person name="Schwarzerova J."/>
            <person name="Nykrynova M."/>
            <person name="Jureckova K."/>
            <person name="Cejkova D."/>
            <person name="Rychlik I."/>
        </authorList>
    </citation>
    <scope>NUCLEOTIDE SEQUENCE</scope>
    <source>
        <strain evidence="1">84_SSukc20</strain>
    </source>
</reference>
<comment type="caution">
    <text evidence="1">The sequence shown here is derived from an EMBL/GenBank/DDBJ whole genome shotgun (WGS) entry which is preliminary data.</text>
</comment>
<gene>
    <name evidence="1" type="ORF">QVO10_00005</name>
</gene>
<dbReference type="Proteomes" id="UP001167871">
    <property type="component" value="Unassembled WGS sequence"/>
</dbReference>
<feature type="non-terminal residue" evidence="1">
    <location>
        <position position="381"/>
    </location>
</feature>
<evidence type="ECO:0000313" key="2">
    <source>
        <dbReference type="Proteomes" id="UP001167871"/>
    </source>
</evidence>
<organism evidence="1 2">
    <name type="scientific">Bacteroides gallinaceum</name>
    <dbReference type="NCBI Taxonomy" id="1462571"/>
    <lineage>
        <taxon>Bacteria</taxon>
        <taxon>Pseudomonadati</taxon>
        <taxon>Bacteroidota</taxon>
        <taxon>Bacteroidia</taxon>
        <taxon>Bacteroidales</taxon>
        <taxon>Bacteroidaceae</taxon>
        <taxon>Bacteroides</taxon>
    </lineage>
</organism>
<sequence>MKKTVFLFNPENDMALANFTPYYKVSAEIQRMAADLSVLPAWYAPAGSIVKLPSIGRMPHWEEDGNGGMFFPEVEWTAAYPSVAWSPWGWSPALVHTLRQKEVDEAYLPSAGILADIRALSGRTSAVPILQSFAGMKGICGEACACFTLEEVRTIVAGWGRCVLKAPWSGSGRGLAFVSNETWTASVEGWTARILRTQGAVMAEPIYNKVCDFAMEFRADEDGKVSFAGYSLFETDAFGNYKGNLLASDGTIEHWLEAYISLETLYEVRQHLLAVLPQWLGRRYTGYLGIDMMVCHEKDYILHPCVEINLRMNMGVLSRLFFDRYVCPTACGRFVIEHYPTSGEALRFHIYMQDAYPVRLVGGRLESGYVSLTPVGEDTRY</sequence>
<evidence type="ECO:0000313" key="1">
    <source>
        <dbReference type="EMBL" id="MDN0047786.1"/>
    </source>
</evidence>
<reference evidence="1" key="1">
    <citation type="submission" date="2023-06" db="EMBL/GenBank/DDBJ databases">
        <authorList>
            <person name="Zeman M."/>
            <person name="Kubasova T."/>
            <person name="Jahodarova E."/>
            <person name="Nykrynova M."/>
            <person name="Rychlik I."/>
        </authorList>
    </citation>
    <scope>NUCLEOTIDE SEQUENCE</scope>
    <source>
        <strain evidence="1">84_SSukc20</strain>
    </source>
</reference>
<evidence type="ECO:0008006" key="3">
    <source>
        <dbReference type="Google" id="ProtNLM"/>
    </source>
</evidence>
<accession>A0ABT7X116</accession>
<keyword evidence="2" id="KW-1185">Reference proteome</keyword>
<dbReference type="RefSeq" id="WP_301638774.1">
    <property type="nucleotide sequence ID" value="NZ_JAUEII010000001.1"/>
</dbReference>
<dbReference type="EMBL" id="JAUEII010000001">
    <property type="protein sequence ID" value="MDN0047786.1"/>
    <property type="molecule type" value="Genomic_DNA"/>
</dbReference>
<proteinExistence type="predicted"/>